<comment type="similarity">
    <text evidence="1">Belongs to the short-chain dehydrogenases/reductases (SDR) family.</text>
</comment>
<dbReference type="Pfam" id="PF13561">
    <property type="entry name" value="adh_short_C2"/>
    <property type="match status" value="1"/>
</dbReference>
<evidence type="ECO:0000256" key="2">
    <source>
        <dbReference type="ARBA" id="ARBA00023002"/>
    </source>
</evidence>
<dbReference type="OrthoDB" id="9803333at2"/>
<sequence>MKDLKGKVAIVTGSSKGIGAAIAERLAADGASVVVNYSRAAAPAEALVQRITSGGGKAIAVQADLSKSSEIAKLFSETSKAFGRLDILVNNAGIYKFLPLEAVDEEHIDKHFNLNVKALLLATKAAVPLFGPEGGVVINISSGVALTPAPASSVYSGTKAAVDVITRVLAMELGAKKIRVVGVSPGVTVTEGLDAMEEMDEATMNYAISRTPLGRVGKPDDIAGAVAFMASADSGWITGETLQVGGGLKF</sequence>
<dbReference type="PANTHER" id="PTHR43639:SF1">
    <property type="entry name" value="SHORT-CHAIN DEHYDROGENASE_REDUCTASE FAMILY PROTEIN"/>
    <property type="match status" value="1"/>
</dbReference>
<dbReference type="PANTHER" id="PTHR43639">
    <property type="entry name" value="OXIDOREDUCTASE, SHORT-CHAIN DEHYDROGENASE/REDUCTASE FAMILY (AFU_ORTHOLOGUE AFUA_5G02870)"/>
    <property type="match status" value="1"/>
</dbReference>
<gene>
    <name evidence="3" type="ORF">BDD14_3535</name>
</gene>
<dbReference type="SUPFAM" id="SSF51735">
    <property type="entry name" value="NAD(P)-binding Rossmann-fold domains"/>
    <property type="match status" value="1"/>
</dbReference>
<dbReference type="GO" id="GO:0016491">
    <property type="term" value="F:oxidoreductase activity"/>
    <property type="evidence" value="ECO:0007669"/>
    <property type="project" value="UniProtKB-KW"/>
</dbReference>
<keyword evidence="2" id="KW-0560">Oxidoreductase</keyword>
<dbReference type="PROSITE" id="PS00061">
    <property type="entry name" value="ADH_SHORT"/>
    <property type="match status" value="1"/>
</dbReference>
<dbReference type="InterPro" id="IPR020904">
    <property type="entry name" value="Sc_DH/Rdtase_CS"/>
</dbReference>
<evidence type="ECO:0000313" key="4">
    <source>
        <dbReference type="Proteomes" id="UP000292958"/>
    </source>
</evidence>
<evidence type="ECO:0000256" key="1">
    <source>
        <dbReference type="ARBA" id="ARBA00006484"/>
    </source>
</evidence>
<dbReference type="InterPro" id="IPR036291">
    <property type="entry name" value="NAD(P)-bd_dom_sf"/>
</dbReference>
<accession>A0A4Q7YXV9</accession>
<dbReference type="FunFam" id="3.40.50.720:FF:000084">
    <property type="entry name" value="Short-chain dehydrogenase reductase"/>
    <property type="match status" value="1"/>
</dbReference>
<name>A0A4Q7YXV9_9BACT</name>
<comment type="caution">
    <text evidence="3">The sequence shown here is derived from an EMBL/GenBank/DDBJ whole genome shotgun (WGS) entry which is preliminary data.</text>
</comment>
<dbReference type="AlphaFoldDB" id="A0A4Q7YXV9"/>
<dbReference type="PRINTS" id="PR00080">
    <property type="entry name" value="SDRFAMILY"/>
</dbReference>
<dbReference type="InterPro" id="IPR002347">
    <property type="entry name" value="SDR_fam"/>
</dbReference>
<dbReference type="Gene3D" id="3.40.50.720">
    <property type="entry name" value="NAD(P)-binding Rossmann-like Domain"/>
    <property type="match status" value="1"/>
</dbReference>
<dbReference type="RefSeq" id="WP_130419816.1">
    <property type="nucleotide sequence ID" value="NZ_SHKW01000001.1"/>
</dbReference>
<dbReference type="NCBIfam" id="NF005559">
    <property type="entry name" value="PRK07231.1"/>
    <property type="match status" value="1"/>
</dbReference>
<dbReference type="Proteomes" id="UP000292958">
    <property type="component" value="Unassembled WGS sequence"/>
</dbReference>
<keyword evidence="4" id="KW-1185">Reference proteome</keyword>
<protein>
    <submittedName>
        <fullName evidence="3">3-oxoacyl-[acyl-carrier protein] reductase</fullName>
    </submittedName>
</protein>
<dbReference type="PRINTS" id="PR00081">
    <property type="entry name" value="GDHRDH"/>
</dbReference>
<evidence type="ECO:0000313" key="3">
    <source>
        <dbReference type="EMBL" id="RZU41993.1"/>
    </source>
</evidence>
<reference evidence="3 4" key="1">
    <citation type="submission" date="2019-02" db="EMBL/GenBank/DDBJ databases">
        <title>Genomic Encyclopedia of Archaeal and Bacterial Type Strains, Phase II (KMG-II): from individual species to whole genera.</title>
        <authorList>
            <person name="Goeker M."/>
        </authorList>
    </citation>
    <scope>NUCLEOTIDE SEQUENCE [LARGE SCALE GENOMIC DNA]</scope>
    <source>
        <strain evidence="3 4">DSM 18101</strain>
    </source>
</reference>
<dbReference type="EMBL" id="SHKW01000001">
    <property type="protein sequence ID" value="RZU41993.1"/>
    <property type="molecule type" value="Genomic_DNA"/>
</dbReference>
<proteinExistence type="inferred from homology"/>
<organism evidence="3 4">
    <name type="scientific">Edaphobacter modestus</name>
    <dbReference type="NCBI Taxonomy" id="388466"/>
    <lineage>
        <taxon>Bacteria</taxon>
        <taxon>Pseudomonadati</taxon>
        <taxon>Acidobacteriota</taxon>
        <taxon>Terriglobia</taxon>
        <taxon>Terriglobales</taxon>
        <taxon>Acidobacteriaceae</taxon>
        <taxon>Edaphobacter</taxon>
    </lineage>
</organism>